<dbReference type="InterPro" id="IPR008254">
    <property type="entry name" value="Flavodoxin/NO_synth"/>
</dbReference>
<dbReference type="InterPro" id="IPR029039">
    <property type="entry name" value="Flavoprotein-like_sf"/>
</dbReference>
<evidence type="ECO:0000256" key="1">
    <source>
        <dbReference type="ARBA" id="ARBA00022630"/>
    </source>
</evidence>
<dbReference type="InterPro" id="IPR001094">
    <property type="entry name" value="Flavdoxin-like"/>
</dbReference>
<keyword evidence="3" id="KW-0813">Transport</keyword>
<protein>
    <submittedName>
        <fullName evidence="5">Flavodoxin</fullName>
    </submittedName>
</protein>
<keyword evidence="1" id="KW-0285">Flavoprotein</keyword>
<feature type="domain" description="Flavodoxin-like" evidence="4">
    <location>
        <begin position="4"/>
        <end position="146"/>
    </location>
</feature>
<evidence type="ECO:0000313" key="6">
    <source>
        <dbReference type="Proteomes" id="UP000604243"/>
    </source>
</evidence>
<keyword evidence="2" id="KW-0288">FMN</keyword>
<dbReference type="RefSeq" id="WP_189515734.1">
    <property type="nucleotide sequence ID" value="NZ_BMZM01000001.1"/>
</dbReference>
<proteinExistence type="predicted"/>
<dbReference type="Pfam" id="PF00258">
    <property type="entry name" value="Flavodoxin_1"/>
    <property type="match status" value="1"/>
</dbReference>
<organism evidence="5 6">
    <name type="scientific">Kushneria pakistanensis</name>
    <dbReference type="NCBI Taxonomy" id="1508770"/>
    <lineage>
        <taxon>Bacteria</taxon>
        <taxon>Pseudomonadati</taxon>
        <taxon>Pseudomonadota</taxon>
        <taxon>Gammaproteobacteria</taxon>
        <taxon>Oceanospirillales</taxon>
        <taxon>Halomonadaceae</taxon>
        <taxon>Kushneria</taxon>
    </lineage>
</organism>
<gene>
    <name evidence="5" type="ORF">GCM10010082_10630</name>
</gene>
<reference evidence="6" key="1">
    <citation type="journal article" date="2019" name="Int. J. Syst. Evol. Microbiol.">
        <title>The Global Catalogue of Microorganisms (GCM) 10K type strain sequencing project: providing services to taxonomists for standard genome sequencing and annotation.</title>
        <authorList>
            <consortium name="The Broad Institute Genomics Platform"/>
            <consortium name="The Broad Institute Genome Sequencing Center for Infectious Disease"/>
            <person name="Wu L."/>
            <person name="Ma J."/>
        </authorList>
    </citation>
    <scope>NUCLEOTIDE SEQUENCE [LARGE SCALE GENOMIC DNA]</scope>
    <source>
        <strain evidence="6">KCTC 42082</strain>
    </source>
</reference>
<evidence type="ECO:0000259" key="4">
    <source>
        <dbReference type="PROSITE" id="PS50902"/>
    </source>
</evidence>
<evidence type="ECO:0000256" key="3">
    <source>
        <dbReference type="ARBA" id="ARBA00022982"/>
    </source>
</evidence>
<dbReference type="EMBL" id="BMZM01000001">
    <property type="protein sequence ID" value="GHC20585.1"/>
    <property type="molecule type" value="Genomic_DNA"/>
</dbReference>
<dbReference type="Proteomes" id="UP000604243">
    <property type="component" value="Unassembled WGS sequence"/>
</dbReference>
<keyword evidence="3" id="KW-0249">Electron transport</keyword>
<dbReference type="Gene3D" id="3.40.50.360">
    <property type="match status" value="1"/>
</dbReference>
<keyword evidence="6" id="KW-1185">Reference proteome</keyword>
<dbReference type="PRINTS" id="PR00369">
    <property type="entry name" value="FLAVODOXIN"/>
</dbReference>
<evidence type="ECO:0000256" key="2">
    <source>
        <dbReference type="ARBA" id="ARBA00022643"/>
    </source>
</evidence>
<comment type="caution">
    <text evidence="5">The sequence shown here is derived from an EMBL/GenBank/DDBJ whole genome shotgun (WGS) entry which is preliminary data.</text>
</comment>
<dbReference type="PANTHER" id="PTHR19384">
    <property type="entry name" value="NITRIC OXIDE SYNTHASE-RELATED"/>
    <property type="match status" value="1"/>
</dbReference>
<sequence>MPDIGIYVATVYGGALDVAEQIAPLFESAGYGVSIHETPTLTNLVEPQPDLAIFCISTTGRGDFPGNFTNLSSALEQERPSLQGLRYALIAMGDSSYEESFCGAGRKLDTLLTELGASRAGERLEVDASETPMADDAALPWAEQWLAEHS</sequence>
<name>A0ABQ3FEJ8_9GAMM</name>
<accession>A0ABQ3FEJ8</accession>
<evidence type="ECO:0000313" key="5">
    <source>
        <dbReference type="EMBL" id="GHC20585.1"/>
    </source>
</evidence>
<dbReference type="SUPFAM" id="SSF52218">
    <property type="entry name" value="Flavoproteins"/>
    <property type="match status" value="1"/>
</dbReference>
<dbReference type="PROSITE" id="PS50902">
    <property type="entry name" value="FLAVODOXIN_LIKE"/>
    <property type="match status" value="1"/>
</dbReference>